<dbReference type="EMBL" id="JANPWB010000016">
    <property type="protein sequence ID" value="KAJ1081840.1"/>
    <property type="molecule type" value="Genomic_DNA"/>
</dbReference>
<gene>
    <name evidence="1" type="ORF">NDU88_002013</name>
</gene>
<dbReference type="Proteomes" id="UP001066276">
    <property type="component" value="Chromosome 12"/>
</dbReference>
<evidence type="ECO:0000313" key="1">
    <source>
        <dbReference type="EMBL" id="KAJ1081840.1"/>
    </source>
</evidence>
<evidence type="ECO:0000313" key="2">
    <source>
        <dbReference type="Proteomes" id="UP001066276"/>
    </source>
</evidence>
<dbReference type="AlphaFoldDB" id="A0AAV7KRR1"/>
<keyword evidence="2" id="KW-1185">Reference proteome</keyword>
<sequence length="86" mass="10327">MVTQRCFQEDRKKRNERPGSWRLKMVPRQCFQEDRKKRNERPCVAYGRVSLCSECFGISMQRQSFFRTHAFASTASTYLFHFPVIQ</sequence>
<accession>A0AAV7KRR1</accession>
<organism evidence="1 2">
    <name type="scientific">Pleurodeles waltl</name>
    <name type="common">Iberian ribbed newt</name>
    <dbReference type="NCBI Taxonomy" id="8319"/>
    <lineage>
        <taxon>Eukaryota</taxon>
        <taxon>Metazoa</taxon>
        <taxon>Chordata</taxon>
        <taxon>Craniata</taxon>
        <taxon>Vertebrata</taxon>
        <taxon>Euteleostomi</taxon>
        <taxon>Amphibia</taxon>
        <taxon>Batrachia</taxon>
        <taxon>Caudata</taxon>
        <taxon>Salamandroidea</taxon>
        <taxon>Salamandridae</taxon>
        <taxon>Pleurodelinae</taxon>
        <taxon>Pleurodeles</taxon>
    </lineage>
</organism>
<proteinExistence type="predicted"/>
<comment type="caution">
    <text evidence="1">The sequence shown here is derived from an EMBL/GenBank/DDBJ whole genome shotgun (WGS) entry which is preliminary data.</text>
</comment>
<reference evidence="1" key="1">
    <citation type="journal article" date="2022" name="bioRxiv">
        <title>Sequencing and chromosome-scale assembly of the giantPleurodeles waltlgenome.</title>
        <authorList>
            <person name="Brown T."/>
            <person name="Elewa A."/>
            <person name="Iarovenko S."/>
            <person name="Subramanian E."/>
            <person name="Araus A.J."/>
            <person name="Petzold A."/>
            <person name="Susuki M."/>
            <person name="Suzuki K.-i.T."/>
            <person name="Hayashi T."/>
            <person name="Toyoda A."/>
            <person name="Oliveira C."/>
            <person name="Osipova E."/>
            <person name="Leigh N.D."/>
            <person name="Simon A."/>
            <person name="Yun M.H."/>
        </authorList>
    </citation>
    <scope>NUCLEOTIDE SEQUENCE</scope>
    <source>
        <strain evidence="1">20211129_DDA</strain>
        <tissue evidence="1">Liver</tissue>
    </source>
</reference>
<protein>
    <submittedName>
        <fullName evidence="1">Uncharacterized protein</fullName>
    </submittedName>
</protein>
<name>A0AAV7KRR1_PLEWA</name>